<name>A0AAD9AU33_9PEZI</name>
<feature type="chain" id="PRO_5042195783" evidence="2">
    <location>
        <begin position="17"/>
        <end position="302"/>
    </location>
</feature>
<dbReference type="EMBL" id="JAQOWY010000034">
    <property type="protein sequence ID" value="KAK1854573.1"/>
    <property type="molecule type" value="Genomic_DNA"/>
</dbReference>
<evidence type="ECO:0000256" key="2">
    <source>
        <dbReference type="SAM" id="SignalP"/>
    </source>
</evidence>
<accession>A0AAD9AU33</accession>
<protein>
    <submittedName>
        <fullName evidence="3">Uncharacterized protein</fullName>
    </submittedName>
</protein>
<proteinExistence type="predicted"/>
<sequence length="302" mass="34882">MMTFCPLLQSLHISVAIYLASIARQGKMSHKALAVKWGRRCRFQEHYPWLIFARKKKCHAHPRQFGFGAALHLHQKNAWARSMPGLPGKIGVVGSSSTHLPVFYLHRGEYPKEKAGKGHHGNYARLPIDNTVKPYTNSYPPVRFRFLNHMNRDPAANTHRHTVIITKEKNFQTRDHVSHDTWKEFRASIGYTFQREKKNILGCLWSVVSIVYSVCPRKTGHPRPPNPPSSLNPRQGRQKGIHHKGEREREKKKEDTRTRRNRTSGLLATSRETQKRKKKKVSFRVFDGKTRDVCGLVSCKVR</sequence>
<feature type="compositionally biased region" description="Basic and acidic residues" evidence="1">
    <location>
        <begin position="243"/>
        <end position="258"/>
    </location>
</feature>
<evidence type="ECO:0000256" key="1">
    <source>
        <dbReference type="SAM" id="MobiDB-lite"/>
    </source>
</evidence>
<dbReference type="Proteomes" id="UP001243330">
    <property type="component" value="Unassembled WGS sequence"/>
</dbReference>
<reference evidence="3" key="1">
    <citation type="submission" date="2023-01" db="EMBL/GenBank/DDBJ databases">
        <title>Colletotrichum chrysophilum M932 genome sequence.</title>
        <authorList>
            <person name="Baroncelli R."/>
        </authorList>
    </citation>
    <scope>NUCLEOTIDE SEQUENCE</scope>
    <source>
        <strain evidence="3">M932</strain>
    </source>
</reference>
<organism evidence="3 4">
    <name type="scientific">Colletotrichum chrysophilum</name>
    <dbReference type="NCBI Taxonomy" id="1836956"/>
    <lineage>
        <taxon>Eukaryota</taxon>
        <taxon>Fungi</taxon>
        <taxon>Dikarya</taxon>
        <taxon>Ascomycota</taxon>
        <taxon>Pezizomycotina</taxon>
        <taxon>Sordariomycetes</taxon>
        <taxon>Hypocreomycetidae</taxon>
        <taxon>Glomerellales</taxon>
        <taxon>Glomerellaceae</taxon>
        <taxon>Colletotrichum</taxon>
        <taxon>Colletotrichum gloeosporioides species complex</taxon>
    </lineage>
</organism>
<evidence type="ECO:0000313" key="4">
    <source>
        <dbReference type="Proteomes" id="UP001243330"/>
    </source>
</evidence>
<feature type="signal peptide" evidence="2">
    <location>
        <begin position="1"/>
        <end position="16"/>
    </location>
</feature>
<keyword evidence="4" id="KW-1185">Reference proteome</keyword>
<evidence type="ECO:0000313" key="3">
    <source>
        <dbReference type="EMBL" id="KAK1854573.1"/>
    </source>
</evidence>
<dbReference type="AlphaFoldDB" id="A0AAD9AU33"/>
<feature type="region of interest" description="Disordered" evidence="1">
    <location>
        <begin position="217"/>
        <end position="279"/>
    </location>
</feature>
<comment type="caution">
    <text evidence="3">The sequence shown here is derived from an EMBL/GenBank/DDBJ whole genome shotgun (WGS) entry which is preliminary data.</text>
</comment>
<keyword evidence="2" id="KW-0732">Signal</keyword>
<gene>
    <name evidence="3" type="ORF">CCHR01_02737</name>
</gene>